<gene>
    <name evidence="3" type="ORF">FVR03_09490</name>
</gene>
<feature type="signal peptide" evidence="1">
    <location>
        <begin position="1"/>
        <end position="22"/>
    </location>
</feature>
<dbReference type="InterPro" id="IPR036249">
    <property type="entry name" value="Thioredoxin-like_sf"/>
</dbReference>
<evidence type="ECO:0000313" key="4">
    <source>
        <dbReference type="Proteomes" id="UP000321926"/>
    </source>
</evidence>
<dbReference type="OrthoDB" id="9809746at2"/>
<name>A0A5C8KAS6_9BACT</name>
<sequence length="210" mass="23482">MKRVRIPFIYATCLLFVGLLLAAIPAAESGYQVGDTARDFKLKNVDGKMVSMADYKDAKGFIVTFTCNTCPYSVAYEDRLIELHNKFAPKGYPLIAINPNDTKASPKDSFADMQKRAKDKKFPFPYLQDETQDITKAYGASRTPHIYVVQKQQNGTYKVAYIGAVDDNSREADKVQKKYAEEAIEELAAGKTISQPNTKAIGCTIKWREA</sequence>
<feature type="chain" id="PRO_5022992823" evidence="1">
    <location>
        <begin position="23"/>
        <end position="210"/>
    </location>
</feature>
<dbReference type="AlphaFoldDB" id="A0A5C8KAS6"/>
<dbReference type="PANTHER" id="PTHR43640:SF1">
    <property type="entry name" value="THIOREDOXIN-DEPENDENT PEROXIREDOXIN"/>
    <property type="match status" value="1"/>
</dbReference>
<proteinExistence type="predicted"/>
<evidence type="ECO:0000256" key="1">
    <source>
        <dbReference type="SAM" id="SignalP"/>
    </source>
</evidence>
<feature type="domain" description="Thioredoxin" evidence="2">
    <location>
        <begin position="31"/>
        <end position="189"/>
    </location>
</feature>
<evidence type="ECO:0000259" key="2">
    <source>
        <dbReference type="PROSITE" id="PS51352"/>
    </source>
</evidence>
<evidence type="ECO:0000313" key="3">
    <source>
        <dbReference type="EMBL" id="TXK47420.1"/>
    </source>
</evidence>
<dbReference type="InterPro" id="IPR013766">
    <property type="entry name" value="Thioredoxin_domain"/>
</dbReference>
<dbReference type="PROSITE" id="PS51352">
    <property type="entry name" value="THIOREDOXIN_2"/>
    <property type="match status" value="1"/>
</dbReference>
<keyword evidence="1" id="KW-0732">Signal</keyword>
<dbReference type="PANTHER" id="PTHR43640">
    <property type="entry name" value="OS07G0260300 PROTEIN"/>
    <property type="match status" value="1"/>
</dbReference>
<comment type="caution">
    <text evidence="3">The sequence shown here is derived from an EMBL/GenBank/DDBJ whole genome shotgun (WGS) entry which is preliminary data.</text>
</comment>
<keyword evidence="4" id="KW-1185">Reference proteome</keyword>
<dbReference type="EMBL" id="VRTY01000029">
    <property type="protein sequence ID" value="TXK47420.1"/>
    <property type="molecule type" value="Genomic_DNA"/>
</dbReference>
<dbReference type="InterPro" id="IPR000866">
    <property type="entry name" value="AhpC/TSA"/>
</dbReference>
<organism evidence="3 4">
    <name type="scientific">Pontibacter qinzhouensis</name>
    <dbReference type="NCBI Taxonomy" id="2603253"/>
    <lineage>
        <taxon>Bacteria</taxon>
        <taxon>Pseudomonadati</taxon>
        <taxon>Bacteroidota</taxon>
        <taxon>Cytophagia</taxon>
        <taxon>Cytophagales</taxon>
        <taxon>Hymenobacteraceae</taxon>
        <taxon>Pontibacter</taxon>
    </lineage>
</organism>
<accession>A0A5C8KAS6</accession>
<protein>
    <submittedName>
        <fullName evidence="3">Thioredoxin family protein</fullName>
    </submittedName>
</protein>
<dbReference type="SUPFAM" id="SSF52833">
    <property type="entry name" value="Thioredoxin-like"/>
    <property type="match status" value="1"/>
</dbReference>
<dbReference type="Proteomes" id="UP000321926">
    <property type="component" value="Unassembled WGS sequence"/>
</dbReference>
<reference evidence="3 4" key="1">
    <citation type="submission" date="2019-08" db="EMBL/GenBank/DDBJ databases">
        <authorList>
            <person name="Shi S."/>
        </authorList>
    </citation>
    <scope>NUCLEOTIDE SEQUENCE [LARGE SCALE GENOMIC DNA]</scope>
    <source>
        <strain evidence="3 4">GY10130</strain>
    </source>
</reference>
<dbReference type="RefSeq" id="WP_147921504.1">
    <property type="nucleotide sequence ID" value="NZ_VRTY01000029.1"/>
</dbReference>
<dbReference type="InterPro" id="IPR047262">
    <property type="entry name" value="PRX-like1"/>
</dbReference>
<dbReference type="CDD" id="cd02969">
    <property type="entry name" value="PRX_like1"/>
    <property type="match status" value="1"/>
</dbReference>
<dbReference type="GO" id="GO:0016491">
    <property type="term" value="F:oxidoreductase activity"/>
    <property type="evidence" value="ECO:0007669"/>
    <property type="project" value="InterPro"/>
</dbReference>
<dbReference type="Gene3D" id="3.40.30.10">
    <property type="entry name" value="Glutaredoxin"/>
    <property type="match status" value="1"/>
</dbReference>
<dbReference type="GO" id="GO:0016209">
    <property type="term" value="F:antioxidant activity"/>
    <property type="evidence" value="ECO:0007669"/>
    <property type="project" value="InterPro"/>
</dbReference>
<dbReference type="Pfam" id="PF00578">
    <property type="entry name" value="AhpC-TSA"/>
    <property type="match status" value="1"/>
</dbReference>